<organism evidence="1 2">
    <name type="scientific">Oikeobacillus pervagus</name>
    <dbReference type="NCBI Taxonomy" id="1325931"/>
    <lineage>
        <taxon>Bacteria</taxon>
        <taxon>Bacillati</taxon>
        <taxon>Bacillota</taxon>
        <taxon>Bacilli</taxon>
        <taxon>Bacillales</taxon>
        <taxon>Bacillaceae</taxon>
        <taxon>Oikeobacillus</taxon>
    </lineage>
</organism>
<reference evidence="1" key="1">
    <citation type="submission" date="2023-07" db="EMBL/GenBank/DDBJ databases">
        <title>Genomic Encyclopedia of Type Strains, Phase IV (KMG-IV): sequencing the most valuable type-strain genomes for metagenomic binning, comparative biology and taxonomic classification.</title>
        <authorList>
            <person name="Goeker M."/>
        </authorList>
    </citation>
    <scope>NUCLEOTIDE SEQUENCE</scope>
    <source>
        <strain evidence="1">DSM 23947</strain>
    </source>
</reference>
<evidence type="ECO:0000313" key="1">
    <source>
        <dbReference type="EMBL" id="MDQ0216664.1"/>
    </source>
</evidence>
<protein>
    <submittedName>
        <fullName evidence="1">Uncharacterized protein</fullName>
    </submittedName>
</protein>
<gene>
    <name evidence="1" type="ORF">J2S13_003138</name>
</gene>
<dbReference type="Proteomes" id="UP001237207">
    <property type="component" value="Unassembled WGS sequence"/>
</dbReference>
<evidence type="ECO:0000313" key="2">
    <source>
        <dbReference type="Proteomes" id="UP001237207"/>
    </source>
</evidence>
<keyword evidence="2" id="KW-1185">Reference proteome</keyword>
<dbReference type="RefSeq" id="WP_307258735.1">
    <property type="nucleotide sequence ID" value="NZ_JAUSUC010000064.1"/>
</dbReference>
<name>A0AAJ1T0Y1_9BACI</name>
<dbReference type="AlphaFoldDB" id="A0AAJ1T0Y1"/>
<proteinExistence type="predicted"/>
<accession>A0AAJ1T0Y1</accession>
<comment type="caution">
    <text evidence="1">The sequence shown here is derived from an EMBL/GenBank/DDBJ whole genome shotgun (WGS) entry which is preliminary data.</text>
</comment>
<dbReference type="EMBL" id="JAUSUC010000064">
    <property type="protein sequence ID" value="MDQ0216664.1"/>
    <property type="molecule type" value="Genomic_DNA"/>
</dbReference>
<sequence length="46" mass="5120">MIMWFTVIVMMILLGAIGIFLVQALKGAMDSNDSVKVDKFPNDQSM</sequence>